<feature type="transmembrane region" description="Helical" evidence="8">
    <location>
        <begin position="224"/>
        <end position="254"/>
    </location>
</feature>
<dbReference type="InterPro" id="IPR002549">
    <property type="entry name" value="AI-2E-like"/>
</dbReference>
<feature type="transmembrane region" description="Helical" evidence="8">
    <location>
        <begin position="67"/>
        <end position="88"/>
    </location>
</feature>
<keyword evidence="6 8" id="KW-1133">Transmembrane helix</keyword>
<gene>
    <name evidence="9" type="ORF">UFOPK1857_00054</name>
</gene>
<evidence type="ECO:0000256" key="1">
    <source>
        <dbReference type="ARBA" id="ARBA00004651"/>
    </source>
</evidence>
<name>A0A6J6H059_9ZZZZ</name>
<comment type="similarity">
    <text evidence="2">Belongs to the autoinducer-2 exporter (AI-2E) (TC 2.A.86) family.</text>
</comment>
<evidence type="ECO:0000256" key="3">
    <source>
        <dbReference type="ARBA" id="ARBA00022448"/>
    </source>
</evidence>
<reference evidence="9" key="1">
    <citation type="submission" date="2020-05" db="EMBL/GenBank/DDBJ databases">
        <authorList>
            <person name="Chiriac C."/>
            <person name="Salcher M."/>
            <person name="Ghai R."/>
            <person name="Kavagutti S V."/>
        </authorList>
    </citation>
    <scope>NUCLEOTIDE SEQUENCE</scope>
</reference>
<feature type="transmembrane region" description="Helical" evidence="8">
    <location>
        <begin position="153"/>
        <end position="176"/>
    </location>
</feature>
<evidence type="ECO:0000313" key="9">
    <source>
        <dbReference type="EMBL" id="CAB4604684.1"/>
    </source>
</evidence>
<accession>A0A6J6H059</accession>
<proteinExistence type="inferred from homology"/>
<sequence>MQGNFKISNAFQVGLLGGLGVLAALVIGGAVTTLANIITYVAASIFIALGLEPIVAKLTQLGLRRRYAILTVMVSLLAIIGFLIAAVFPTLASQTAHFVKTAPAFLSGVNEIPLIVKLDSQFGGAISDALSNAGAYLGNSSNWPKMLGGVVQVGLSIFNGFFGALIVIILSLYFMASMETFKRWLYSLVAVSKREKFADLSEQIANSVGRYVMSQVTIGIIQSVLVFILLTVTGVPYALVIAFIAFILALIPLVGSVTSAIIASLVALSVSPTTAIIVAVTYVIYMQIEAYIITPKIMSRAVEVPGAVVVVAALAGGALLGVLGALVAIPIAASIILIIRQVLVPYQEQR</sequence>
<keyword evidence="3" id="KW-0813">Transport</keyword>
<keyword evidence="4" id="KW-1003">Cell membrane</keyword>
<feature type="transmembrane region" description="Helical" evidence="8">
    <location>
        <begin position="306"/>
        <end position="339"/>
    </location>
</feature>
<dbReference type="PANTHER" id="PTHR21716:SF53">
    <property type="entry name" value="PERMEASE PERM-RELATED"/>
    <property type="match status" value="1"/>
</dbReference>
<evidence type="ECO:0000256" key="6">
    <source>
        <dbReference type="ARBA" id="ARBA00022989"/>
    </source>
</evidence>
<feature type="transmembrane region" description="Helical" evidence="8">
    <location>
        <begin position="12"/>
        <end position="31"/>
    </location>
</feature>
<feature type="transmembrane region" description="Helical" evidence="8">
    <location>
        <begin position="37"/>
        <end position="55"/>
    </location>
</feature>
<evidence type="ECO:0000256" key="5">
    <source>
        <dbReference type="ARBA" id="ARBA00022692"/>
    </source>
</evidence>
<dbReference type="PANTHER" id="PTHR21716">
    <property type="entry name" value="TRANSMEMBRANE PROTEIN"/>
    <property type="match status" value="1"/>
</dbReference>
<dbReference type="EMBL" id="CAEZUU010000005">
    <property type="protein sequence ID" value="CAB4604684.1"/>
    <property type="molecule type" value="Genomic_DNA"/>
</dbReference>
<evidence type="ECO:0000256" key="8">
    <source>
        <dbReference type="SAM" id="Phobius"/>
    </source>
</evidence>
<keyword evidence="5 8" id="KW-0812">Transmembrane</keyword>
<feature type="transmembrane region" description="Helical" evidence="8">
    <location>
        <begin position="260"/>
        <end position="285"/>
    </location>
</feature>
<evidence type="ECO:0000256" key="4">
    <source>
        <dbReference type="ARBA" id="ARBA00022475"/>
    </source>
</evidence>
<dbReference type="AlphaFoldDB" id="A0A6J6H059"/>
<evidence type="ECO:0000256" key="7">
    <source>
        <dbReference type="ARBA" id="ARBA00023136"/>
    </source>
</evidence>
<dbReference type="Pfam" id="PF01594">
    <property type="entry name" value="AI-2E_transport"/>
    <property type="match status" value="1"/>
</dbReference>
<protein>
    <submittedName>
        <fullName evidence="9">Unannotated protein</fullName>
    </submittedName>
</protein>
<dbReference type="GO" id="GO:0005886">
    <property type="term" value="C:plasma membrane"/>
    <property type="evidence" value="ECO:0007669"/>
    <property type="project" value="UniProtKB-SubCell"/>
</dbReference>
<dbReference type="GO" id="GO:0055085">
    <property type="term" value="P:transmembrane transport"/>
    <property type="evidence" value="ECO:0007669"/>
    <property type="project" value="TreeGrafter"/>
</dbReference>
<comment type="subcellular location">
    <subcellularLocation>
        <location evidence="1">Cell membrane</location>
        <topology evidence="1">Multi-pass membrane protein</topology>
    </subcellularLocation>
</comment>
<evidence type="ECO:0000256" key="2">
    <source>
        <dbReference type="ARBA" id="ARBA00009773"/>
    </source>
</evidence>
<organism evidence="9">
    <name type="scientific">freshwater metagenome</name>
    <dbReference type="NCBI Taxonomy" id="449393"/>
    <lineage>
        <taxon>unclassified sequences</taxon>
        <taxon>metagenomes</taxon>
        <taxon>ecological metagenomes</taxon>
    </lineage>
</organism>
<keyword evidence="7 8" id="KW-0472">Membrane</keyword>